<keyword evidence="10" id="KW-1185">Reference proteome</keyword>
<reference evidence="9 10" key="1">
    <citation type="submission" date="2019-02" db="EMBL/GenBank/DDBJ databases">
        <title>Deep-cultivation of Planctomycetes and their phenomic and genomic characterization uncovers novel biology.</title>
        <authorList>
            <person name="Wiegand S."/>
            <person name="Jogler M."/>
            <person name="Boedeker C."/>
            <person name="Pinto D."/>
            <person name="Vollmers J."/>
            <person name="Rivas-Marin E."/>
            <person name="Kohn T."/>
            <person name="Peeters S.H."/>
            <person name="Heuer A."/>
            <person name="Rast P."/>
            <person name="Oberbeckmann S."/>
            <person name="Bunk B."/>
            <person name="Jeske O."/>
            <person name="Meyerdierks A."/>
            <person name="Storesund J.E."/>
            <person name="Kallscheuer N."/>
            <person name="Luecker S."/>
            <person name="Lage O.M."/>
            <person name="Pohl T."/>
            <person name="Merkel B.J."/>
            <person name="Hornburger P."/>
            <person name="Mueller R.-W."/>
            <person name="Bruemmer F."/>
            <person name="Labrenz M."/>
            <person name="Spormann A.M."/>
            <person name="Op Den Camp H."/>
            <person name="Overmann J."/>
            <person name="Amann R."/>
            <person name="Jetten M.S.M."/>
            <person name="Mascher T."/>
            <person name="Medema M.H."/>
            <person name="Devos D.P."/>
            <person name="Kaster A.-K."/>
            <person name="Ovreas L."/>
            <person name="Rohde M."/>
            <person name="Galperin M.Y."/>
            <person name="Jogler C."/>
        </authorList>
    </citation>
    <scope>NUCLEOTIDE SEQUENCE [LARGE SCALE GENOMIC DNA]</scope>
    <source>
        <strain evidence="9 10">Poly41</strain>
    </source>
</reference>
<dbReference type="InterPro" id="IPR051533">
    <property type="entry name" value="WaaL-like"/>
</dbReference>
<evidence type="ECO:0000313" key="10">
    <source>
        <dbReference type="Proteomes" id="UP000319143"/>
    </source>
</evidence>
<dbReference type="Gene3D" id="1.25.40.10">
    <property type="entry name" value="Tetratricopeptide repeat domain"/>
    <property type="match status" value="1"/>
</dbReference>
<feature type="transmembrane region" description="Helical" evidence="7">
    <location>
        <begin position="146"/>
        <end position="165"/>
    </location>
</feature>
<dbReference type="InterPro" id="IPR019734">
    <property type="entry name" value="TPR_rpt"/>
</dbReference>
<organism evidence="9 10">
    <name type="scientific">Novipirellula artificiosorum</name>
    <dbReference type="NCBI Taxonomy" id="2528016"/>
    <lineage>
        <taxon>Bacteria</taxon>
        <taxon>Pseudomonadati</taxon>
        <taxon>Planctomycetota</taxon>
        <taxon>Planctomycetia</taxon>
        <taxon>Pirellulales</taxon>
        <taxon>Pirellulaceae</taxon>
        <taxon>Novipirellula</taxon>
    </lineage>
</organism>
<dbReference type="AlphaFoldDB" id="A0A5C6DYZ8"/>
<feature type="transmembrane region" description="Helical" evidence="7">
    <location>
        <begin position="443"/>
        <end position="461"/>
    </location>
</feature>
<dbReference type="EMBL" id="SJPV01000001">
    <property type="protein sequence ID" value="TWU41772.1"/>
    <property type="molecule type" value="Genomic_DNA"/>
</dbReference>
<evidence type="ECO:0000256" key="4">
    <source>
        <dbReference type="ARBA" id="ARBA00023136"/>
    </source>
</evidence>
<dbReference type="SUPFAM" id="SSF48452">
    <property type="entry name" value="TPR-like"/>
    <property type="match status" value="1"/>
</dbReference>
<feature type="region of interest" description="Disordered" evidence="6">
    <location>
        <begin position="656"/>
        <end position="686"/>
    </location>
</feature>
<feature type="transmembrane region" description="Helical" evidence="7">
    <location>
        <begin position="270"/>
        <end position="303"/>
    </location>
</feature>
<dbReference type="PANTHER" id="PTHR37422">
    <property type="entry name" value="TEICHURONIC ACID BIOSYNTHESIS PROTEIN TUAE"/>
    <property type="match status" value="1"/>
</dbReference>
<feature type="repeat" description="TPR" evidence="5">
    <location>
        <begin position="841"/>
        <end position="874"/>
    </location>
</feature>
<feature type="transmembrane region" description="Helical" evidence="7">
    <location>
        <begin position="467"/>
        <end position="488"/>
    </location>
</feature>
<sequence length="929" mass="102018">MPSSRFATRTSLPMQDSLIKLRTISIWVSAAILTSLPCLVALDYAGVLKWTQWAAAIAIFVAALFALPALNDRENQGNPGFHWFFCILVGWAGFAWFQTLPLPASIQSLLSSGSAEAYTTWIIPIVGSAATESMHPISIDPWNSRHGVAVLLMLATLAWTSGTVFQTRARLATVLVGLAAGAAIHAGLGIFRMVVPDADALGMDVVRYGSPFAGFVCRNNAALLMNIGVGTSLGLLAWRLSALIGQEVDDEHFEVNDLISLVSDRDSSIALGSLVLCTAALLVCGSRGGLVAALFGFLLAFGWIRARRGLLSIPVILGVVTIATVLLLVPLNLDLKSIQRLELFVNRDNSTLLHDGRIPHWTDGFTAAKAYLPMGSGLGTYADAHLPYLDRSAEAWFYHADNLYLEMLTEQGIVGILLTIAILVGLVISLHRLKESPDPVDHGLRVAGWYILAALVVSQFFDFGLIIPANLIACCVFFPIVASRRFLLASHMTEEDERLDDLEAYEDDAAYRDEAAYEDEDREQALAAAEQPPRVRFQTPRTVAVSAGVAAVAIVPAVWAISVLGADAKVDALARQARFALNDNSVEAEELETLTGQLEKIADQTGAPEAYRALSDLHHRIGRYDEVANSNPKSIEQIQELYRQTSPLIRRQSWLKTQPAISTTSESTQIPSTTDTQTMEPSPTNPVTSTHYVMALQNAKSELLSRPLSREARSSSLYLDFVDEDRERTKALLKQLQSLYKTNTPAMQKIGSLALDSNEREIAAECFRTVLKRRPSSTNSILNVIQSHPDLSAAEIVPPSAVNYRNAARFYISRPSPDLGFLETAFGELACDQCQTVAERAACEELAGDTAYVLEKYTEAFESYKKAIEFKPNDVRLRIKLIGRLRAQGNRDEALVQARDARNDMPNEDRFEVIIRQIRDAELQEFEKQ</sequence>
<evidence type="ECO:0000256" key="1">
    <source>
        <dbReference type="ARBA" id="ARBA00004141"/>
    </source>
</evidence>
<feature type="transmembrane region" description="Helical" evidence="7">
    <location>
        <begin position="50"/>
        <end position="70"/>
    </location>
</feature>
<evidence type="ECO:0000256" key="3">
    <source>
        <dbReference type="ARBA" id="ARBA00022989"/>
    </source>
</evidence>
<name>A0A5C6DYZ8_9BACT</name>
<feature type="transmembrane region" description="Helical" evidence="7">
    <location>
        <begin position="543"/>
        <end position="566"/>
    </location>
</feature>
<dbReference type="SMART" id="SM00028">
    <property type="entry name" value="TPR"/>
    <property type="match status" value="2"/>
</dbReference>
<dbReference type="GO" id="GO:0016020">
    <property type="term" value="C:membrane"/>
    <property type="evidence" value="ECO:0007669"/>
    <property type="project" value="UniProtKB-SubCell"/>
</dbReference>
<keyword evidence="2 7" id="KW-0812">Transmembrane</keyword>
<evidence type="ECO:0000259" key="8">
    <source>
        <dbReference type="Pfam" id="PF04932"/>
    </source>
</evidence>
<feature type="transmembrane region" description="Helical" evidence="7">
    <location>
        <begin position="412"/>
        <end position="431"/>
    </location>
</feature>
<keyword evidence="4 7" id="KW-0472">Membrane</keyword>
<dbReference type="InterPro" id="IPR007016">
    <property type="entry name" value="O-antigen_ligase-rel_domated"/>
</dbReference>
<dbReference type="PROSITE" id="PS50005">
    <property type="entry name" value="TPR"/>
    <property type="match status" value="1"/>
</dbReference>
<dbReference type="GO" id="GO:0016874">
    <property type="term" value="F:ligase activity"/>
    <property type="evidence" value="ECO:0007669"/>
    <property type="project" value="UniProtKB-KW"/>
</dbReference>
<evidence type="ECO:0000313" key="9">
    <source>
        <dbReference type="EMBL" id="TWU41772.1"/>
    </source>
</evidence>
<evidence type="ECO:0000256" key="2">
    <source>
        <dbReference type="ARBA" id="ARBA00022692"/>
    </source>
</evidence>
<accession>A0A5C6DYZ8</accession>
<comment type="subcellular location">
    <subcellularLocation>
        <location evidence="1">Membrane</location>
        <topology evidence="1">Multi-pass membrane protein</topology>
    </subcellularLocation>
</comment>
<keyword evidence="9" id="KW-0436">Ligase</keyword>
<feature type="transmembrane region" description="Helical" evidence="7">
    <location>
        <begin position="310"/>
        <end position="331"/>
    </location>
</feature>
<dbReference type="Pfam" id="PF04932">
    <property type="entry name" value="Wzy_C"/>
    <property type="match status" value="1"/>
</dbReference>
<proteinExistence type="predicted"/>
<dbReference type="PANTHER" id="PTHR37422:SF23">
    <property type="entry name" value="TEICHURONIC ACID BIOSYNTHESIS PROTEIN TUAE"/>
    <property type="match status" value="1"/>
</dbReference>
<feature type="transmembrane region" description="Helical" evidence="7">
    <location>
        <begin position="21"/>
        <end position="44"/>
    </location>
</feature>
<protein>
    <submittedName>
        <fullName evidence="9">O-Antigen ligase</fullName>
    </submittedName>
</protein>
<dbReference type="OrthoDB" id="260459at2"/>
<keyword evidence="3 7" id="KW-1133">Transmembrane helix</keyword>
<evidence type="ECO:0000256" key="6">
    <source>
        <dbReference type="SAM" id="MobiDB-lite"/>
    </source>
</evidence>
<evidence type="ECO:0000256" key="5">
    <source>
        <dbReference type="PROSITE-ProRule" id="PRU00339"/>
    </source>
</evidence>
<feature type="transmembrane region" description="Helical" evidence="7">
    <location>
        <begin position="172"/>
        <end position="195"/>
    </location>
</feature>
<gene>
    <name evidence="9" type="ORF">Poly41_00640</name>
</gene>
<keyword evidence="5" id="KW-0802">TPR repeat</keyword>
<dbReference type="Proteomes" id="UP000319143">
    <property type="component" value="Unassembled WGS sequence"/>
</dbReference>
<feature type="transmembrane region" description="Helical" evidence="7">
    <location>
        <begin position="82"/>
        <end position="100"/>
    </location>
</feature>
<feature type="domain" description="O-antigen ligase-related" evidence="8">
    <location>
        <begin position="273"/>
        <end position="419"/>
    </location>
</feature>
<comment type="caution">
    <text evidence="9">The sequence shown here is derived from an EMBL/GenBank/DDBJ whole genome shotgun (WGS) entry which is preliminary data.</text>
</comment>
<dbReference type="InterPro" id="IPR011990">
    <property type="entry name" value="TPR-like_helical_dom_sf"/>
</dbReference>
<evidence type="ECO:0000256" key="7">
    <source>
        <dbReference type="SAM" id="Phobius"/>
    </source>
</evidence>